<dbReference type="GO" id="GO:0006431">
    <property type="term" value="P:methionyl-tRNA aminoacylation"/>
    <property type="evidence" value="ECO:0007669"/>
    <property type="project" value="TreeGrafter"/>
</dbReference>
<dbReference type="GO" id="GO:0005524">
    <property type="term" value="F:ATP binding"/>
    <property type="evidence" value="ECO:0007669"/>
    <property type="project" value="UniProtKB-KW"/>
</dbReference>
<keyword evidence="2 6" id="KW-0547">Nucleotide-binding</keyword>
<organism evidence="9 10">
    <name type="scientific">Thelohanellus kitauei</name>
    <name type="common">Myxosporean</name>
    <dbReference type="NCBI Taxonomy" id="669202"/>
    <lineage>
        <taxon>Eukaryota</taxon>
        <taxon>Metazoa</taxon>
        <taxon>Cnidaria</taxon>
        <taxon>Myxozoa</taxon>
        <taxon>Myxosporea</taxon>
        <taxon>Bivalvulida</taxon>
        <taxon>Platysporina</taxon>
        <taxon>Myxobolidae</taxon>
        <taxon>Thelohanellus</taxon>
    </lineage>
</organism>
<dbReference type="SUPFAM" id="SSF52374">
    <property type="entry name" value="Nucleotidylyl transferase"/>
    <property type="match status" value="1"/>
</dbReference>
<keyword evidence="3 6" id="KW-0067">ATP-binding</keyword>
<dbReference type="OrthoDB" id="5844513at2759"/>
<dbReference type="GO" id="GO:0017101">
    <property type="term" value="C:aminoacyl-tRNA synthetase multienzyme complex"/>
    <property type="evidence" value="ECO:0007669"/>
    <property type="project" value="TreeGrafter"/>
</dbReference>
<dbReference type="SUPFAM" id="SSF47323">
    <property type="entry name" value="Anticodon-binding domain of a subclass of class I aminoacyl-tRNA synthetases"/>
    <property type="match status" value="1"/>
</dbReference>
<dbReference type="OMA" id="AHICHIA"/>
<dbReference type="Pfam" id="PF19303">
    <property type="entry name" value="Anticodon_3"/>
    <property type="match status" value="1"/>
</dbReference>
<evidence type="ECO:0000256" key="6">
    <source>
        <dbReference type="RuleBase" id="RU363039"/>
    </source>
</evidence>
<evidence type="ECO:0000256" key="3">
    <source>
        <dbReference type="ARBA" id="ARBA00022840"/>
    </source>
</evidence>
<dbReference type="Proteomes" id="UP000031668">
    <property type="component" value="Unassembled WGS sequence"/>
</dbReference>
<keyword evidence="10" id="KW-1185">Reference proteome</keyword>
<evidence type="ECO:0000256" key="4">
    <source>
        <dbReference type="ARBA" id="ARBA00022917"/>
    </source>
</evidence>
<dbReference type="GO" id="GO:0004825">
    <property type="term" value="F:methionine-tRNA ligase activity"/>
    <property type="evidence" value="ECO:0007669"/>
    <property type="project" value="InterPro"/>
</dbReference>
<comment type="caution">
    <text evidence="9">The sequence shown here is derived from an EMBL/GenBank/DDBJ whole genome shotgun (WGS) entry which is preliminary data.</text>
</comment>
<evidence type="ECO:0000256" key="5">
    <source>
        <dbReference type="ARBA" id="ARBA00023146"/>
    </source>
</evidence>
<dbReference type="EMBL" id="JWZT01005339">
    <property type="protein sequence ID" value="KII61328.1"/>
    <property type="molecule type" value="Genomic_DNA"/>
</dbReference>
<dbReference type="InterPro" id="IPR015413">
    <property type="entry name" value="Methionyl/Leucyl_tRNA_Synth"/>
</dbReference>
<feature type="domain" description="Methionyl/Leucyl tRNA synthetase" evidence="7">
    <location>
        <begin position="5"/>
        <end position="137"/>
    </location>
</feature>
<keyword evidence="5 6" id="KW-0030">Aminoacyl-tRNA synthetase</keyword>
<dbReference type="Gene3D" id="1.10.730.10">
    <property type="entry name" value="Isoleucyl-tRNA Synthetase, Domain 1"/>
    <property type="match status" value="1"/>
</dbReference>
<keyword evidence="1 6" id="KW-0436">Ligase</keyword>
<evidence type="ECO:0000259" key="8">
    <source>
        <dbReference type="Pfam" id="PF19303"/>
    </source>
</evidence>
<reference evidence="9 10" key="1">
    <citation type="journal article" date="2014" name="Genome Biol. Evol.">
        <title>The genome of the myxosporean Thelohanellus kitauei shows adaptations to nutrient acquisition within its fish host.</title>
        <authorList>
            <person name="Yang Y."/>
            <person name="Xiong J."/>
            <person name="Zhou Z."/>
            <person name="Huo F."/>
            <person name="Miao W."/>
            <person name="Ran C."/>
            <person name="Liu Y."/>
            <person name="Zhang J."/>
            <person name="Feng J."/>
            <person name="Wang M."/>
            <person name="Wang M."/>
            <person name="Wang L."/>
            <person name="Yao B."/>
        </authorList>
    </citation>
    <scope>NUCLEOTIDE SEQUENCE [LARGE SCALE GENOMIC DNA]</scope>
    <source>
        <strain evidence="9">Wuqing</strain>
    </source>
</reference>
<sequence>MTANYTEHWEKWWKGSNVRLVNFMAKDNIPFHTVVFPSTLIGANDGYICLNDISSTGFMVRLFIEYLNYDNQKFSKSRGIGIFGNDAMNTTIKSDVYRLYLLANRPETHDTSFSWDDLQIRNDGEFIASIGNFVNRALSLLHTKFNGEIRKIELSDDECSVVTQIDKSLDDYINAMKSYKFREAYAHICHIAHHGNRYFQQMEPWVVKGREEKVITALIFSANIVALLSLILEPFAPEICGQIRQDIKLEPEKCVIPPGFVKLLTDGTIINKPPIYFPKIKPEYIKSLKISSVKRTKLLQNEFYKENPVKIIFKFPHLTDYFNRSYLHCLTFEQYDFW</sequence>
<feature type="domain" description="Methionyl-tRNA synthetase anticodon-binding" evidence="8">
    <location>
        <begin position="155"/>
        <end position="285"/>
    </location>
</feature>
<evidence type="ECO:0000256" key="2">
    <source>
        <dbReference type="ARBA" id="ARBA00022741"/>
    </source>
</evidence>
<dbReference type="Gene3D" id="3.40.50.620">
    <property type="entry name" value="HUPs"/>
    <property type="match status" value="1"/>
</dbReference>
<keyword evidence="4 6" id="KW-0648">Protein biosynthesis</keyword>
<comment type="similarity">
    <text evidence="6">Belongs to the class-I aminoacyl-tRNA synthetase family.</text>
</comment>
<dbReference type="InterPro" id="IPR014729">
    <property type="entry name" value="Rossmann-like_a/b/a_fold"/>
</dbReference>
<name>A0A0C2I7W5_THEKT</name>
<accession>A0A0C2I7W5</accession>
<dbReference type="GO" id="GO:0005829">
    <property type="term" value="C:cytosol"/>
    <property type="evidence" value="ECO:0007669"/>
    <property type="project" value="TreeGrafter"/>
</dbReference>
<evidence type="ECO:0000259" key="7">
    <source>
        <dbReference type="Pfam" id="PF09334"/>
    </source>
</evidence>
<evidence type="ECO:0000313" key="9">
    <source>
        <dbReference type="EMBL" id="KII61328.1"/>
    </source>
</evidence>
<protein>
    <submittedName>
        <fullName evidence="9">Methionine--tRNA ligase, cytoplasmic</fullName>
    </submittedName>
</protein>
<dbReference type="PANTHER" id="PTHR45765:SF1">
    <property type="entry name" value="METHIONINE--TRNA LIGASE, CYTOPLASMIC"/>
    <property type="match status" value="1"/>
</dbReference>
<evidence type="ECO:0000313" key="10">
    <source>
        <dbReference type="Proteomes" id="UP000031668"/>
    </source>
</evidence>
<dbReference type="Pfam" id="PF09334">
    <property type="entry name" value="tRNA-synt_1g"/>
    <property type="match status" value="1"/>
</dbReference>
<gene>
    <name evidence="9" type="ORF">RF11_12742</name>
</gene>
<dbReference type="AlphaFoldDB" id="A0A0C2I7W5"/>
<dbReference type="InterPro" id="IPR041872">
    <property type="entry name" value="Anticodon_Met"/>
</dbReference>
<dbReference type="InterPro" id="IPR009080">
    <property type="entry name" value="tRNAsynth_Ia_anticodon-bd"/>
</dbReference>
<dbReference type="PANTHER" id="PTHR45765">
    <property type="entry name" value="METHIONINE--TRNA LIGASE"/>
    <property type="match status" value="1"/>
</dbReference>
<dbReference type="InterPro" id="IPR023458">
    <property type="entry name" value="Met-tRNA_ligase_1"/>
</dbReference>
<evidence type="ECO:0000256" key="1">
    <source>
        <dbReference type="ARBA" id="ARBA00022598"/>
    </source>
</evidence>
<proteinExistence type="inferred from homology"/>